<dbReference type="PANTHER" id="PTHR30558:SF13">
    <property type="entry name" value="BIOPOLYMER TRANSPORT PROTEIN EXBD2"/>
    <property type="match status" value="1"/>
</dbReference>
<name>A0A8J2V666_9PROT</name>
<evidence type="ECO:0000256" key="8">
    <source>
        <dbReference type="SAM" id="Coils"/>
    </source>
</evidence>
<keyword evidence="4 7" id="KW-0812">Transmembrane</keyword>
<dbReference type="Pfam" id="PF02472">
    <property type="entry name" value="ExbD"/>
    <property type="match status" value="1"/>
</dbReference>
<proteinExistence type="inferred from homology"/>
<dbReference type="InterPro" id="IPR003400">
    <property type="entry name" value="ExbD"/>
</dbReference>
<comment type="caution">
    <text evidence="10">The sequence shown here is derived from an EMBL/GenBank/DDBJ whole genome shotgun (WGS) entry which is preliminary data.</text>
</comment>
<evidence type="ECO:0000256" key="1">
    <source>
        <dbReference type="ARBA" id="ARBA00004162"/>
    </source>
</evidence>
<evidence type="ECO:0000256" key="9">
    <source>
        <dbReference type="SAM" id="Phobius"/>
    </source>
</evidence>
<evidence type="ECO:0000313" key="11">
    <source>
        <dbReference type="Proteomes" id="UP000613582"/>
    </source>
</evidence>
<keyword evidence="11" id="KW-1185">Reference proteome</keyword>
<protein>
    <submittedName>
        <fullName evidence="10">Biopolymer transporter ExbD</fullName>
    </submittedName>
</protein>
<dbReference type="GO" id="GO:0005886">
    <property type="term" value="C:plasma membrane"/>
    <property type="evidence" value="ECO:0007669"/>
    <property type="project" value="UniProtKB-SubCell"/>
</dbReference>
<evidence type="ECO:0000256" key="2">
    <source>
        <dbReference type="ARBA" id="ARBA00005811"/>
    </source>
</evidence>
<dbReference type="RefSeq" id="WP_188158755.1">
    <property type="nucleotide sequence ID" value="NZ_BMGH01000001.1"/>
</dbReference>
<keyword evidence="6 9" id="KW-0472">Membrane</keyword>
<dbReference type="Proteomes" id="UP000613582">
    <property type="component" value="Unassembled WGS sequence"/>
</dbReference>
<dbReference type="Gene3D" id="3.30.420.270">
    <property type="match status" value="1"/>
</dbReference>
<sequence>MARRPIRSAGGGDDEDVNVTPLLDIVFIMLIFFIVTSTFIKEPGIDTDRPDAQISEKIKLIALLVGISDDDEVWIDNEIYAIDEVKAKVQELRRETPKGRAVLRVDANASSETMLDVIEQMKQAGEEQIQIATEE</sequence>
<accession>A0A8J2V666</accession>
<organism evidence="10 11">
    <name type="scientific">Aquisalinus flavus</name>
    <dbReference type="NCBI Taxonomy" id="1526572"/>
    <lineage>
        <taxon>Bacteria</taxon>
        <taxon>Pseudomonadati</taxon>
        <taxon>Pseudomonadota</taxon>
        <taxon>Alphaproteobacteria</taxon>
        <taxon>Parvularculales</taxon>
        <taxon>Parvularculaceae</taxon>
        <taxon>Aquisalinus</taxon>
    </lineage>
</organism>
<dbReference type="EMBL" id="BMGH01000001">
    <property type="protein sequence ID" value="GGD09399.1"/>
    <property type="molecule type" value="Genomic_DNA"/>
</dbReference>
<evidence type="ECO:0000256" key="4">
    <source>
        <dbReference type="ARBA" id="ARBA00022692"/>
    </source>
</evidence>
<keyword evidence="7" id="KW-0653">Protein transport</keyword>
<feature type="transmembrane region" description="Helical" evidence="9">
    <location>
        <begin position="20"/>
        <end position="40"/>
    </location>
</feature>
<comment type="subcellular location">
    <subcellularLocation>
        <location evidence="1">Cell membrane</location>
        <topology evidence="1">Single-pass membrane protein</topology>
    </subcellularLocation>
    <subcellularLocation>
        <location evidence="7">Cell membrane</location>
        <topology evidence="7">Single-pass type II membrane protein</topology>
    </subcellularLocation>
</comment>
<keyword evidence="7" id="KW-0813">Transport</keyword>
<evidence type="ECO:0000313" key="10">
    <source>
        <dbReference type="EMBL" id="GGD09399.1"/>
    </source>
</evidence>
<dbReference type="AlphaFoldDB" id="A0A8J2V666"/>
<dbReference type="GO" id="GO:0022857">
    <property type="term" value="F:transmembrane transporter activity"/>
    <property type="evidence" value="ECO:0007669"/>
    <property type="project" value="InterPro"/>
</dbReference>
<keyword evidence="8" id="KW-0175">Coiled coil</keyword>
<dbReference type="PANTHER" id="PTHR30558">
    <property type="entry name" value="EXBD MEMBRANE COMPONENT OF PMF-DRIVEN MACROMOLECULE IMPORT SYSTEM"/>
    <property type="match status" value="1"/>
</dbReference>
<reference evidence="10" key="1">
    <citation type="journal article" date="2014" name="Int. J. Syst. Evol. Microbiol.">
        <title>Complete genome sequence of Corynebacterium casei LMG S-19264T (=DSM 44701T), isolated from a smear-ripened cheese.</title>
        <authorList>
            <consortium name="US DOE Joint Genome Institute (JGI-PGF)"/>
            <person name="Walter F."/>
            <person name="Albersmeier A."/>
            <person name="Kalinowski J."/>
            <person name="Ruckert C."/>
        </authorList>
    </citation>
    <scope>NUCLEOTIDE SEQUENCE</scope>
    <source>
        <strain evidence="10">CGMCC 1.12921</strain>
    </source>
</reference>
<evidence type="ECO:0000256" key="5">
    <source>
        <dbReference type="ARBA" id="ARBA00022989"/>
    </source>
</evidence>
<keyword evidence="3" id="KW-1003">Cell membrane</keyword>
<keyword evidence="5 9" id="KW-1133">Transmembrane helix</keyword>
<evidence type="ECO:0000256" key="7">
    <source>
        <dbReference type="RuleBase" id="RU003879"/>
    </source>
</evidence>
<evidence type="ECO:0000256" key="3">
    <source>
        <dbReference type="ARBA" id="ARBA00022475"/>
    </source>
</evidence>
<feature type="coiled-coil region" evidence="8">
    <location>
        <begin position="75"/>
        <end position="135"/>
    </location>
</feature>
<comment type="similarity">
    <text evidence="2 7">Belongs to the ExbD/TolR family.</text>
</comment>
<dbReference type="GO" id="GO:0015031">
    <property type="term" value="P:protein transport"/>
    <property type="evidence" value="ECO:0007669"/>
    <property type="project" value="UniProtKB-KW"/>
</dbReference>
<reference evidence="10" key="2">
    <citation type="submission" date="2020-09" db="EMBL/GenBank/DDBJ databases">
        <authorList>
            <person name="Sun Q."/>
            <person name="Zhou Y."/>
        </authorList>
    </citation>
    <scope>NUCLEOTIDE SEQUENCE</scope>
    <source>
        <strain evidence="10">CGMCC 1.12921</strain>
    </source>
</reference>
<evidence type="ECO:0000256" key="6">
    <source>
        <dbReference type="ARBA" id="ARBA00023136"/>
    </source>
</evidence>
<gene>
    <name evidence="10" type="ORF">GCM10011342_17830</name>
</gene>